<evidence type="ECO:0000313" key="2">
    <source>
        <dbReference type="EMBL" id="KAK8996452.1"/>
    </source>
</evidence>
<comment type="caution">
    <text evidence="2">The sequence shown here is derived from an EMBL/GenBank/DDBJ whole genome shotgun (WGS) entry which is preliminary data.</text>
</comment>
<organism evidence="2 3">
    <name type="scientific">Hibiscus sabdariffa</name>
    <name type="common">roselle</name>
    <dbReference type="NCBI Taxonomy" id="183260"/>
    <lineage>
        <taxon>Eukaryota</taxon>
        <taxon>Viridiplantae</taxon>
        <taxon>Streptophyta</taxon>
        <taxon>Embryophyta</taxon>
        <taxon>Tracheophyta</taxon>
        <taxon>Spermatophyta</taxon>
        <taxon>Magnoliopsida</taxon>
        <taxon>eudicotyledons</taxon>
        <taxon>Gunneridae</taxon>
        <taxon>Pentapetalae</taxon>
        <taxon>rosids</taxon>
        <taxon>malvids</taxon>
        <taxon>Malvales</taxon>
        <taxon>Malvaceae</taxon>
        <taxon>Malvoideae</taxon>
        <taxon>Hibiscus</taxon>
    </lineage>
</organism>
<gene>
    <name evidence="2" type="ORF">V6N11_081727</name>
</gene>
<protein>
    <submittedName>
        <fullName evidence="2">Uncharacterized protein</fullName>
    </submittedName>
</protein>
<evidence type="ECO:0000313" key="3">
    <source>
        <dbReference type="Proteomes" id="UP001396334"/>
    </source>
</evidence>
<evidence type="ECO:0000256" key="1">
    <source>
        <dbReference type="SAM" id="MobiDB-lite"/>
    </source>
</evidence>
<reference evidence="2 3" key="1">
    <citation type="journal article" date="2024" name="G3 (Bethesda)">
        <title>Genome assembly of Hibiscus sabdariffa L. provides insights into metabolisms of medicinal natural products.</title>
        <authorList>
            <person name="Kim T."/>
        </authorList>
    </citation>
    <scope>NUCLEOTIDE SEQUENCE [LARGE SCALE GENOMIC DNA]</scope>
    <source>
        <strain evidence="2">TK-2024</strain>
        <tissue evidence="2">Old leaves</tissue>
    </source>
</reference>
<dbReference type="Proteomes" id="UP001396334">
    <property type="component" value="Unassembled WGS sequence"/>
</dbReference>
<proteinExistence type="predicted"/>
<feature type="region of interest" description="Disordered" evidence="1">
    <location>
        <begin position="78"/>
        <end position="101"/>
    </location>
</feature>
<dbReference type="EMBL" id="JBBPBN010000044">
    <property type="protein sequence ID" value="KAK8996452.1"/>
    <property type="molecule type" value="Genomic_DNA"/>
</dbReference>
<accession>A0ABR2Q7E5</accession>
<keyword evidence="3" id="KW-1185">Reference proteome</keyword>
<feature type="region of interest" description="Disordered" evidence="1">
    <location>
        <begin position="1"/>
        <end position="21"/>
    </location>
</feature>
<sequence length="101" mass="11394">MLTARRHNRTGFGNGPKLSHNLNGVSLSLVEQGQTPASRTPFPHIEPQYSIVVDRPRRDMRSPKRYRKDDLMAYELDASEDIDASQEPSTHFEVVGGEDSK</sequence>
<name>A0ABR2Q7E5_9ROSI</name>